<evidence type="ECO:0000256" key="8">
    <source>
        <dbReference type="ARBA" id="ARBA00022723"/>
    </source>
</evidence>
<accession>A0AAD4CRS4</accession>
<evidence type="ECO:0000313" key="16">
    <source>
        <dbReference type="Proteomes" id="UP001194746"/>
    </source>
</evidence>
<sequence>MTNAHLVKEVTPCPDILLKAGKQVGTTQDKYNEEREKRLRSGARSEYLDLYSLERFRHFKSDPWAEQEAHEPYGAPRPDNGSHCEILIIGAGWSGLVTAVRLLQAGFRLEDMRIVDFAAGFGGTWYWNRYPGLCCDVESYIYMPLLEETGYTPTRKYTSGNELREHANRIAAKWKLDRIAWFQNRVTSLAWDDGSQEWATTLVPQLKQGEGAPITVRSRFAVLATGLLFIPHIPQIPGIEKFKGACFHPARWDYQTTGGSAENPEMVNLKDKRVGIIGTGATAVQVVPNLAAWSKHLHVFQRTPSAVDRRDNESTDVKWARTAFSTPGWQKERQRNFHSFVTNAPDKPINDMVSDGWTHMPSYSAMTGTPGLDCTTPEAIQRHLEQLHIIDLPRQESIRRRVDELVSDPDVASKLKPWYPGWCKRPCFHDEYLQTFNQPHVTLVDTSNLGITEITEDGVVVGDEDHKLDVLVVSTGYRSLFSPSPAGRVSIEITGCNGLSFDKKWEEGVTTLHGMMSRGFPNLFWPGLVQAGAGPNFTACVDMFGDHVASIISHAADATRATESNGKDTRKYIFPFTVEPTAEGEEEWSQLVASQAGAFSSIPSCTPNYYNGQGTLGAGASPEEQKRLARMSLWAQGPDDFGRLLADWRAAGFKDLTIAICYLAGSAFYNFFLHPLRKYPGPKLWAISRIPYSFAYTSGKAHKKILELHQQYGDVVRIAPNELIFCYPESFIDIMGHRKRGEEENGKDPDFWKEDSITLTGSNGERHRRIRRVLSHAFSAQAMAEQEPLIKKYVNLLIDRLKTAAAGGIPQEMTGWYNWATFDIIGDLAYGDPFGCLETSSYHPWVKLIFKHIKGLAINNSVAKYPFANTLLKLLMPKEVARDIHVHHEFNKAKVAKRLAVTEQRLDFMQSMIKAREKNLMSHAEIVANSHLLIVGGSETTATVLSGATYLLATHRPVLEKMHQEVKAIFSNEEDISLLSVQSLDYMMAVLKEVMRLYPAVPSAIPRRAPPQGATIRGEYIPADTVLGIWPWPMFHHPNHFAEPEAFIPERWLGDPKYENDKRMVLQPFSVGARDCIGKNLAYAEMRLILARMIWNFDLELDPRSEGWLERNVLHFLWDKPQLYIRLIPRTTA</sequence>
<evidence type="ECO:0000256" key="10">
    <source>
        <dbReference type="ARBA" id="ARBA00022857"/>
    </source>
</evidence>
<dbReference type="Proteomes" id="UP001194746">
    <property type="component" value="Unassembled WGS sequence"/>
</dbReference>
<proteinExistence type="inferred from homology"/>
<dbReference type="InterPro" id="IPR036188">
    <property type="entry name" value="FAD/NAD-bd_sf"/>
</dbReference>
<dbReference type="Pfam" id="PF13450">
    <property type="entry name" value="NAD_binding_8"/>
    <property type="match status" value="1"/>
</dbReference>
<evidence type="ECO:0000313" key="15">
    <source>
        <dbReference type="EMBL" id="KAF9891541.1"/>
    </source>
</evidence>
<dbReference type="GO" id="GO:0016705">
    <property type="term" value="F:oxidoreductase activity, acting on paired donors, with incorporation or reduction of molecular oxygen"/>
    <property type="evidence" value="ECO:0007669"/>
    <property type="project" value="InterPro"/>
</dbReference>
<keyword evidence="11" id="KW-0560">Oxidoreductase</keyword>
<keyword evidence="10" id="KW-0521">NADP</keyword>
<keyword evidence="16" id="KW-1185">Reference proteome</keyword>
<evidence type="ECO:0000256" key="2">
    <source>
        <dbReference type="ARBA" id="ARBA00001974"/>
    </source>
</evidence>
<dbReference type="PRINTS" id="PR00385">
    <property type="entry name" value="P450"/>
</dbReference>
<evidence type="ECO:0000256" key="7">
    <source>
        <dbReference type="ARBA" id="ARBA00022630"/>
    </source>
</evidence>
<evidence type="ECO:0000256" key="13">
    <source>
        <dbReference type="ARBA" id="ARBA00023033"/>
    </source>
</evidence>
<keyword evidence="6 14" id="KW-0349">Heme</keyword>
<dbReference type="PANTHER" id="PTHR43098:SF2">
    <property type="entry name" value="FAD-BINDING MONOOXYGENASE AUSB-RELATED"/>
    <property type="match status" value="1"/>
</dbReference>
<dbReference type="AlphaFoldDB" id="A0AAD4CRS4"/>
<evidence type="ECO:0000256" key="1">
    <source>
        <dbReference type="ARBA" id="ARBA00001971"/>
    </source>
</evidence>
<dbReference type="PRINTS" id="PR00463">
    <property type="entry name" value="EP450I"/>
</dbReference>
<reference evidence="15" key="2">
    <citation type="submission" date="2020-02" db="EMBL/GenBank/DDBJ databases">
        <authorList>
            <person name="Gilchrist C.L.M."/>
            <person name="Chooi Y.-H."/>
        </authorList>
    </citation>
    <scope>NUCLEOTIDE SEQUENCE</scope>
    <source>
        <strain evidence="15">MST-FP2251</strain>
    </source>
</reference>
<evidence type="ECO:0000256" key="12">
    <source>
        <dbReference type="ARBA" id="ARBA00023004"/>
    </source>
</evidence>
<feature type="binding site" description="axial binding residue" evidence="14">
    <location>
        <position position="1076"/>
    </location>
    <ligand>
        <name>heme</name>
        <dbReference type="ChEBI" id="CHEBI:30413"/>
    </ligand>
    <ligandPart>
        <name>Fe</name>
        <dbReference type="ChEBI" id="CHEBI:18248"/>
    </ligandPart>
</feature>
<organism evidence="15 16">
    <name type="scientific">Aspergillus nanangensis</name>
    <dbReference type="NCBI Taxonomy" id="2582783"/>
    <lineage>
        <taxon>Eukaryota</taxon>
        <taxon>Fungi</taxon>
        <taxon>Dikarya</taxon>
        <taxon>Ascomycota</taxon>
        <taxon>Pezizomycotina</taxon>
        <taxon>Eurotiomycetes</taxon>
        <taxon>Eurotiomycetidae</taxon>
        <taxon>Eurotiales</taxon>
        <taxon>Aspergillaceae</taxon>
        <taxon>Aspergillus</taxon>
        <taxon>Aspergillus subgen. Circumdati</taxon>
    </lineage>
</organism>
<evidence type="ECO:0000256" key="11">
    <source>
        <dbReference type="ARBA" id="ARBA00023002"/>
    </source>
</evidence>
<dbReference type="GO" id="GO:0045122">
    <property type="term" value="P:aflatoxin biosynthetic process"/>
    <property type="evidence" value="ECO:0007669"/>
    <property type="project" value="UniProtKB-ARBA"/>
</dbReference>
<keyword evidence="13" id="KW-0503">Monooxygenase</keyword>
<evidence type="ECO:0000256" key="14">
    <source>
        <dbReference type="PIRSR" id="PIRSR602401-1"/>
    </source>
</evidence>
<comment type="pathway">
    <text evidence="3">Secondary metabolite biosynthesis; terpenoid biosynthesis.</text>
</comment>
<dbReference type="InterPro" id="IPR036396">
    <property type="entry name" value="Cyt_P450_sf"/>
</dbReference>
<dbReference type="GO" id="GO:0005506">
    <property type="term" value="F:iron ion binding"/>
    <property type="evidence" value="ECO:0007669"/>
    <property type="project" value="InterPro"/>
</dbReference>
<dbReference type="Gene3D" id="3.50.50.60">
    <property type="entry name" value="FAD/NAD(P)-binding domain"/>
    <property type="match status" value="2"/>
</dbReference>
<keyword evidence="7" id="KW-0285">Flavoprotein</keyword>
<dbReference type="PANTHER" id="PTHR43098">
    <property type="entry name" value="L-ORNITHINE N(5)-MONOOXYGENASE-RELATED"/>
    <property type="match status" value="1"/>
</dbReference>
<dbReference type="EMBL" id="VCAU01000018">
    <property type="protein sequence ID" value="KAF9891541.1"/>
    <property type="molecule type" value="Genomic_DNA"/>
</dbReference>
<dbReference type="FunFam" id="1.10.630.10:FF:000047">
    <property type="entry name" value="Cytochrome P450 monooxygenase"/>
    <property type="match status" value="1"/>
</dbReference>
<dbReference type="Gene3D" id="1.10.630.10">
    <property type="entry name" value="Cytochrome P450"/>
    <property type="match status" value="1"/>
</dbReference>
<dbReference type="GO" id="GO:0004497">
    <property type="term" value="F:monooxygenase activity"/>
    <property type="evidence" value="ECO:0007669"/>
    <property type="project" value="UniProtKB-KW"/>
</dbReference>
<comment type="cofactor">
    <cofactor evidence="2">
        <name>FAD</name>
        <dbReference type="ChEBI" id="CHEBI:57692"/>
    </cofactor>
</comment>
<comment type="cofactor">
    <cofactor evidence="1 14">
        <name>heme</name>
        <dbReference type="ChEBI" id="CHEBI:30413"/>
    </cofactor>
</comment>
<dbReference type="InterPro" id="IPR001128">
    <property type="entry name" value="Cyt_P450"/>
</dbReference>
<comment type="similarity">
    <text evidence="5">Belongs to the cytochrome P450 family.</text>
</comment>
<dbReference type="SUPFAM" id="SSF51905">
    <property type="entry name" value="FAD/NAD(P)-binding domain"/>
    <property type="match status" value="1"/>
</dbReference>
<evidence type="ECO:0000256" key="6">
    <source>
        <dbReference type="ARBA" id="ARBA00022617"/>
    </source>
</evidence>
<protein>
    <submittedName>
        <fullName evidence="15">Uncharacterized protein</fullName>
    </submittedName>
</protein>
<gene>
    <name evidence="15" type="ORF">FE257_004008</name>
</gene>
<name>A0AAD4CRS4_ASPNN</name>
<dbReference type="CDD" id="cd11058">
    <property type="entry name" value="CYP60B-like"/>
    <property type="match status" value="1"/>
</dbReference>
<keyword evidence="9" id="KW-0274">FAD</keyword>
<dbReference type="Pfam" id="PF00067">
    <property type="entry name" value="p450"/>
    <property type="match status" value="1"/>
</dbReference>
<dbReference type="GO" id="GO:0020037">
    <property type="term" value="F:heme binding"/>
    <property type="evidence" value="ECO:0007669"/>
    <property type="project" value="InterPro"/>
</dbReference>
<comment type="similarity">
    <text evidence="4">Belongs to the FAD-binding monooxygenase family.</text>
</comment>
<dbReference type="InterPro" id="IPR002401">
    <property type="entry name" value="Cyt_P450_E_grp-I"/>
</dbReference>
<reference evidence="15" key="1">
    <citation type="journal article" date="2019" name="Beilstein J. Org. Chem.">
        <title>Nanangenines: drimane sesquiterpenoids as the dominant metabolite cohort of a novel Australian fungus, Aspergillus nanangensis.</title>
        <authorList>
            <person name="Lacey H.J."/>
            <person name="Gilchrist C.L.M."/>
            <person name="Crombie A."/>
            <person name="Kalaitzis J.A."/>
            <person name="Vuong D."/>
            <person name="Rutledge P.J."/>
            <person name="Turner P."/>
            <person name="Pitt J.I."/>
            <person name="Lacey E."/>
            <person name="Chooi Y.H."/>
            <person name="Piggott A.M."/>
        </authorList>
    </citation>
    <scope>NUCLEOTIDE SEQUENCE</scope>
    <source>
        <strain evidence="15">MST-FP2251</strain>
    </source>
</reference>
<evidence type="ECO:0000256" key="5">
    <source>
        <dbReference type="ARBA" id="ARBA00010617"/>
    </source>
</evidence>
<comment type="caution">
    <text evidence="15">The sequence shown here is derived from an EMBL/GenBank/DDBJ whole genome shotgun (WGS) entry which is preliminary data.</text>
</comment>
<keyword evidence="8 14" id="KW-0479">Metal-binding</keyword>
<dbReference type="InterPro" id="IPR017972">
    <property type="entry name" value="Cyt_P450_CS"/>
</dbReference>
<evidence type="ECO:0000256" key="3">
    <source>
        <dbReference type="ARBA" id="ARBA00004721"/>
    </source>
</evidence>
<dbReference type="InterPro" id="IPR050775">
    <property type="entry name" value="FAD-binding_Monooxygenases"/>
</dbReference>
<keyword evidence="12 14" id="KW-0408">Iron</keyword>
<evidence type="ECO:0000256" key="9">
    <source>
        <dbReference type="ARBA" id="ARBA00022827"/>
    </source>
</evidence>
<dbReference type="SUPFAM" id="SSF48264">
    <property type="entry name" value="Cytochrome P450"/>
    <property type="match status" value="1"/>
</dbReference>
<evidence type="ECO:0000256" key="4">
    <source>
        <dbReference type="ARBA" id="ARBA00010139"/>
    </source>
</evidence>
<dbReference type="PROSITE" id="PS00086">
    <property type="entry name" value="CYTOCHROME_P450"/>
    <property type="match status" value="1"/>
</dbReference>